<keyword evidence="1" id="KW-0472">Membrane</keyword>
<proteinExistence type="predicted"/>
<dbReference type="Proteomes" id="UP000316495">
    <property type="component" value="Unassembled WGS sequence"/>
</dbReference>
<dbReference type="AlphaFoldDB" id="A0A554LPB6"/>
<feature type="transmembrane region" description="Helical" evidence="1">
    <location>
        <begin position="7"/>
        <end position="24"/>
    </location>
</feature>
<evidence type="ECO:0000313" key="2">
    <source>
        <dbReference type="EMBL" id="TSC94732.1"/>
    </source>
</evidence>
<accession>A0A554LPB6</accession>
<evidence type="ECO:0000313" key="3">
    <source>
        <dbReference type="Proteomes" id="UP000316495"/>
    </source>
</evidence>
<comment type="caution">
    <text evidence="2">The sequence shown here is derived from an EMBL/GenBank/DDBJ whole genome shotgun (WGS) entry which is preliminary data.</text>
</comment>
<protein>
    <submittedName>
        <fullName evidence="2">Uncharacterized protein</fullName>
    </submittedName>
</protein>
<dbReference type="EMBL" id="VMGN01000007">
    <property type="protein sequence ID" value="TSC94732.1"/>
    <property type="molecule type" value="Genomic_DNA"/>
</dbReference>
<name>A0A554LPB6_9BACT</name>
<organism evidence="2 3">
    <name type="scientific">Candidatus Berkelbacteria bacterium Athens1014_28</name>
    <dbReference type="NCBI Taxonomy" id="2017145"/>
    <lineage>
        <taxon>Bacteria</taxon>
        <taxon>Candidatus Berkelbacteria</taxon>
    </lineage>
</organism>
<feature type="transmembrane region" description="Helical" evidence="1">
    <location>
        <begin position="44"/>
        <end position="66"/>
    </location>
</feature>
<reference evidence="2 3" key="1">
    <citation type="submission" date="2017-07" db="EMBL/GenBank/DDBJ databases">
        <title>Mechanisms for carbon and nitrogen cycling indicate functional differentiation within the Candidate Phyla Radiation.</title>
        <authorList>
            <person name="Danczak R.E."/>
            <person name="Johnston M.D."/>
            <person name="Kenah C."/>
            <person name="Slattery M."/>
            <person name="Wrighton K.C."/>
            <person name="Wilkins M.J."/>
        </authorList>
    </citation>
    <scope>NUCLEOTIDE SEQUENCE [LARGE SCALE GENOMIC DNA]</scope>
    <source>
        <strain evidence="2">Athens1014_28</strain>
    </source>
</reference>
<keyword evidence="1" id="KW-1133">Transmembrane helix</keyword>
<sequence>MNKKLKLVLPMIFAAVGVIMVYFGRQGQVNADVFSGAGDVTYAIFLIAAGFLIIVISIVMVLFMLASGSK</sequence>
<evidence type="ECO:0000256" key="1">
    <source>
        <dbReference type="SAM" id="Phobius"/>
    </source>
</evidence>
<gene>
    <name evidence="2" type="ORF">Athens101428_193</name>
</gene>
<keyword evidence="1" id="KW-0812">Transmembrane</keyword>